<dbReference type="Proteomes" id="UP000469670">
    <property type="component" value="Unassembled WGS sequence"/>
</dbReference>
<dbReference type="InterPro" id="IPR029045">
    <property type="entry name" value="ClpP/crotonase-like_dom_sf"/>
</dbReference>
<name>A0A7K3RQC0_9ACTN</name>
<dbReference type="PROSITE" id="PS50075">
    <property type="entry name" value="CARRIER"/>
    <property type="match status" value="1"/>
</dbReference>
<dbReference type="Gene3D" id="1.10.1200.10">
    <property type="entry name" value="ACP-like"/>
    <property type="match status" value="1"/>
</dbReference>
<keyword evidence="1" id="KW-0596">Phosphopantetheine</keyword>
<dbReference type="GO" id="GO:0003824">
    <property type="term" value="F:catalytic activity"/>
    <property type="evidence" value="ECO:0007669"/>
    <property type="project" value="InterPro"/>
</dbReference>
<keyword evidence="2" id="KW-0597">Phosphoprotein</keyword>
<feature type="domain" description="Carrier" evidence="5">
    <location>
        <begin position="336"/>
        <end position="410"/>
    </location>
</feature>
<dbReference type="InterPro" id="IPR009081">
    <property type="entry name" value="PP-bd_ACP"/>
</dbReference>
<evidence type="ECO:0000256" key="2">
    <source>
        <dbReference type="ARBA" id="ARBA00022553"/>
    </source>
</evidence>
<dbReference type="CDD" id="cd06558">
    <property type="entry name" value="crotonase-like"/>
    <property type="match status" value="1"/>
</dbReference>
<evidence type="ECO:0000259" key="5">
    <source>
        <dbReference type="PROSITE" id="PS50075"/>
    </source>
</evidence>
<dbReference type="Gene3D" id="6.20.390.20">
    <property type="match status" value="1"/>
</dbReference>
<dbReference type="GO" id="GO:0017000">
    <property type="term" value="P:antibiotic biosynthetic process"/>
    <property type="evidence" value="ECO:0007669"/>
    <property type="project" value="UniProtKB-ARBA"/>
</dbReference>
<dbReference type="SMART" id="SM01294">
    <property type="entry name" value="PKS_PP_betabranch"/>
    <property type="match status" value="1"/>
</dbReference>
<evidence type="ECO:0000256" key="3">
    <source>
        <dbReference type="RuleBase" id="RU003707"/>
    </source>
</evidence>
<sequence length="448" mass="47319">MPGYPFQEEEFWVGRWKGGDHAPAAPAVEEAPAPVVGGSEEVEFRLLDGGIALLVMSDAGGSNMFTDAMMRGLQDAFARVEADDAVRAVVLTGTETVFSMGATPGGLETLAGGAGRFTDVPFVYEGLLRCSRPVVSALRGHASGGGLAFGLYADLVVMARESVYSANFLKYGFTPGMGATHVLDERLGGTLAAELMYTGRPYRGEELERRGAGVLFADRSAVLATALGLARSVAEKPSDAVRVLKRDLADRALARLAPVIERESAMHERVFGSDSASRIQEHFRKVDRYRSGAKETSVVTEPTPVAMEPTLLVAEPVPEVAAPVVAAPVVAGPDPERIAGVVRDVLCESLYLAHEEIDAELSFNEMGLDSIGAVELVRAVNKEFGLDIDSVAVYDHPTLPRLVGHVRELIARDLALVASATAPIAPTAPAPVTAPMPAPATAPEPEPV</sequence>
<reference evidence="6 7" key="1">
    <citation type="submission" date="2020-01" db="EMBL/GenBank/DDBJ databases">
        <title>Insect and environment-associated Actinomycetes.</title>
        <authorList>
            <person name="Currrie C."/>
            <person name="Chevrette M."/>
            <person name="Carlson C."/>
            <person name="Stubbendieck R."/>
            <person name="Wendt-Pienkowski E."/>
        </authorList>
    </citation>
    <scope>NUCLEOTIDE SEQUENCE [LARGE SCALE GENOMIC DNA]</scope>
    <source>
        <strain evidence="6 7">SID7590</strain>
    </source>
</reference>
<evidence type="ECO:0000313" key="6">
    <source>
        <dbReference type="EMBL" id="NEC17358.1"/>
    </source>
</evidence>
<dbReference type="NCBIfam" id="NF005496">
    <property type="entry name" value="PRK07110.1"/>
    <property type="match status" value="1"/>
</dbReference>
<organism evidence="6 7">
    <name type="scientific">Streptomyces parvus</name>
    <dbReference type="NCBI Taxonomy" id="66428"/>
    <lineage>
        <taxon>Bacteria</taxon>
        <taxon>Bacillati</taxon>
        <taxon>Actinomycetota</taxon>
        <taxon>Actinomycetes</taxon>
        <taxon>Kitasatosporales</taxon>
        <taxon>Streptomycetaceae</taxon>
        <taxon>Streptomyces</taxon>
    </lineage>
</organism>
<gene>
    <name evidence="6" type="ORF">G3I50_03615</name>
</gene>
<feature type="region of interest" description="Disordered" evidence="4">
    <location>
        <begin position="428"/>
        <end position="448"/>
    </location>
</feature>
<dbReference type="InterPro" id="IPR006162">
    <property type="entry name" value="Ppantetheine_attach_site"/>
</dbReference>
<dbReference type="SMART" id="SM00823">
    <property type="entry name" value="PKS_PP"/>
    <property type="match status" value="1"/>
</dbReference>
<comment type="caution">
    <text evidence="6">The sequence shown here is derived from an EMBL/GenBank/DDBJ whole genome shotgun (WGS) entry which is preliminary data.</text>
</comment>
<evidence type="ECO:0000313" key="7">
    <source>
        <dbReference type="Proteomes" id="UP000469670"/>
    </source>
</evidence>
<dbReference type="PANTHER" id="PTHR43459:SF1">
    <property type="entry name" value="EG:BACN32G11.4 PROTEIN"/>
    <property type="match status" value="1"/>
</dbReference>
<dbReference type="SUPFAM" id="SSF47336">
    <property type="entry name" value="ACP-like"/>
    <property type="match status" value="1"/>
</dbReference>
<dbReference type="GO" id="GO:0031177">
    <property type="term" value="F:phosphopantetheine binding"/>
    <property type="evidence" value="ECO:0007669"/>
    <property type="project" value="InterPro"/>
</dbReference>
<evidence type="ECO:0000256" key="1">
    <source>
        <dbReference type="ARBA" id="ARBA00022450"/>
    </source>
</evidence>
<proteinExistence type="inferred from homology"/>
<dbReference type="EMBL" id="JAAGMP010000188">
    <property type="protein sequence ID" value="NEC17358.1"/>
    <property type="molecule type" value="Genomic_DNA"/>
</dbReference>
<dbReference type="InterPro" id="IPR036736">
    <property type="entry name" value="ACP-like_sf"/>
</dbReference>
<dbReference type="PANTHER" id="PTHR43459">
    <property type="entry name" value="ENOYL-COA HYDRATASE"/>
    <property type="match status" value="1"/>
</dbReference>
<dbReference type="Pfam" id="PF00378">
    <property type="entry name" value="ECH_1"/>
    <property type="match status" value="1"/>
</dbReference>
<dbReference type="InterPro" id="IPR001753">
    <property type="entry name" value="Enoyl-CoA_hydra/iso"/>
</dbReference>
<dbReference type="Pfam" id="PF00550">
    <property type="entry name" value="PP-binding"/>
    <property type="match status" value="1"/>
</dbReference>
<protein>
    <recommendedName>
        <fullName evidence="5">Carrier domain-containing protein</fullName>
    </recommendedName>
</protein>
<dbReference type="InterPro" id="IPR020806">
    <property type="entry name" value="PKS_PP-bd"/>
</dbReference>
<dbReference type="PROSITE" id="PS00012">
    <property type="entry name" value="PHOSPHOPANTETHEINE"/>
    <property type="match status" value="1"/>
</dbReference>
<dbReference type="Gene3D" id="3.90.226.10">
    <property type="entry name" value="2-enoyl-CoA Hydratase, Chain A, domain 1"/>
    <property type="match status" value="1"/>
</dbReference>
<dbReference type="AlphaFoldDB" id="A0A7K3RQC0"/>
<accession>A0A7K3RQC0</accession>
<feature type="non-terminal residue" evidence="6">
    <location>
        <position position="448"/>
    </location>
</feature>
<dbReference type="RefSeq" id="WP_203665208.1">
    <property type="nucleotide sequence ID" value="NZ_JAAGMP010000188.1"/>
</dbReference>
<dbReference type="PROSITE" id="PS00166">
    <property type="entry name" value="ENOYL_COA_HYDRATASE"/>
    <property type="match status" value="1"/>
</dbReference>
<evidence type="ECO:0000256" key="4">
    <source>
        <dbReference type="SAM" id="MobiDB-lite"/>
    </source>
</evidence>
<comment type="similarity">
    <text evidence="3">Belongs to the enoyl-CoA hydratase/isomerase family.</text>
</comment>
<dbReference type="SUPFAM" id="SSF52096">
    <property type="entry name" value="ClpP/crotonase"/>
    <property type="match status" value="1"/>
</dbReference>
<dbReference type="InterPro" id="IPR018376">
    <property type="entry name" value="Enoyl-CoA_hyd/isom_CS"/>
</dbReference>